<dbReference type="GeneID" id="40724382"/>
<evidence type="ECO:0008006" key="7">
    <source>
        <dbReference type="Google" id="ProtNLM"/>
    </source>
</evidence>
<accession>A0A4U7L2Z1</accession>
<dbReference type="InterPro" id="IPR001288">
    <property type="entry name" value="Translation_initiation_fac_3"/>
</dbReference>
<name>A0A4U7L2Z1_9BASI</name>
<dbReference type="KEGG" id="sgra:EX895_001487"/>
<protein>
    <recommendedName>
        <fullName evidence="7">Translation initiation factor 3 N-terminal domain-containing protein</fullName>
    </recommendedName>
</protein>
<dbReference type="Proteomes" id="UP000306050">
    <property type="component" value="Chromosome SGRAM_11"/>
</dbReference>
<dbReference type="SUPFAM" id="SSF55200">
    <property type="entry name" value="Translation initiation factor IF3, C-terminal domain"/>
    <property type="match status" value="1"/>
</dbReference>
<dbReference type="InterPro" id="IPR036788">
    <property type="entry name" value="T_IF-3_C_sf"/>
</dbReference>
<proteinExistence type="inferred from homology"/>
<dbReference type="GO" id="GO:0005739">
    <property type="term" value="C:mitochondrion"/>
    <property type="evidence" value="ECO:0007669"/>
    <property type="project" value="TreeGrafter"/>
</dbReference>
<evidence type="ECO:0000313" key="5">
    <source>
        <dbReference type="EMBL" id="TKY89702.1"/>
    </source>
</evidence>
<evidence type="ECO:0000256" key="2">
    <source>
        <dbReference type="ARBA" id="ARBA00022540"/>
    </source>
</evidence>
<dbReference type="AlphaFoldDB" id="A0A4U7L2Z1"/>
<dbReference type="PANTHER" id="PTHR10938">
    <property type="entry name" value="TRANSLATION INITIATION FACTOR IF-3"/>
    <property type="match status" value="1"/>
</dbReference>
<feature type="compositionally biased region" description="Polar residues" evidence="4">
    <location>
        <begin position="183"/>
        <end position="200"/>
    </location>
</feature>
<dbReference type="EMBL" id="SRRM01000004">
    <property type="protein sequence ID" value="TKY89702.1"/>
    <property type="molecule type" value="Genomic_DNA"/>
</dbReference>
<dbReference type="OrthoDB" id="10257739at2759"/>
<dbReference type="GO" id="GO:0032790">
    <property type="term" value="P:ribosome disassembly"/>
    <property type="evidence" value="ECO:0007669"/>
    <property type="project" value="TreeGrafter"/>
</dbReference>
<sequence>MRPSQHTVGSLRAALRSHASARSLIVAAPISASAQRVACCRSQPNQQHFSSTPHTLRAPASSSPSSSSTTPSTSSSTEAPPSKGPIRDEAILRTSEYVRLVDPKTGSLAGPFNTKQILAKLDRSKFFLQQVAPAQASRATVSYDPASPSPVDPAVLVQYAICKLIDKKEEFDRLRNLKRKASDPSTPSSQAAAGSSSKEVQLTWSVSHNDLAHKLGKAKKEMLKGARINVVVTTKAGGRKYIKGLNPKEDEKRELMLQHIEKFLCTEAAPGEEGEDGGEKVDTIARRLQDVEWQRGGSAAVLSFEAFRNKS</sequence>
<organism evidence="5 6">
    <name type="scientific">Sporisorium graminicola</name>
    <dbReference type="NCBI Taxonomy" id="280036"/>
    <lineage>
        <taxon>Eukaryota</taxon>
        <taxon>Fungi</taxon>
        <taxon>Dikarya</taxon>
        <taxon>Basidiomycota</taxon>
        <taxon>Ustilaginomycotina</taxon>
        <taxon>Ustilaginomycetes</taxon>
        <taxon>Ustilaginales</taxon>
        <taxon>Ustilaginaceae</taxon>
        <taxon>Sporisorium</taxon>
    </lineage>
</organism>
<keyword evidence="6" id="KW-1185">Reference proteome</keyword>
<dbReference type="GO" id="GO:0043022">
    <property type="term" value="F:ribosome binding"/>
    <property type="evidence" value="ECO:0007669"/>
    <property type="project" value="TreeGrafter"/>
</dbReference>
<evidence type="ECO:0000313" key="6">
    <source>
        <dbReference type="Proteomes" id="UP000306050"/>
    </source>
</evidence>
<feature type="region of interest" description="Disordered" evidence="4">
    <location>
        <begin position="43"/>
        <end position="89"/>
    </location>
</feature>
<feature type="compositionally biased region" description="Polar residues" evidence="4">
    <location>
        <begin position="43"/>
        <end position="54"/>
    </location>
</feature>
<evidence type="ECO:0000256" key="3">
    <source>
        <dbReference type="ARBA" id="ARBA00022917"/>
    </source>
</evidence>
<dbReference type="GO" id="GO:0070124">
    <property type="term" value="P:mitochondrial translational initiation"/>
    <property type="evidence" value="ECO:0007669"/>
    <property type="project" value="TreeGrafter"/>
</dbReference>
<dbReference type="Gene3D" id="3.30.110.10">
    <property type="entry name" value="Translation initiation factor 3 (IF-3), C-terminal domain"/>
    <property type="match status" value="1"/>
</dbReference>
<feature type="region of interest" description="Disordered" evidence="4">
    <location>
        <begin position="177"/>
        <end position="200"/>
    </location>
</feature>
<gene>
    <name evidence="5" type="ORF">EX895_001487</name>
</gene>
<comment type="similarity">
    <text evidence="1">Belongs to the IF-3 family.</text>
</comment>
<dbReference type="PANTHER" id="PTHR10938:SF0">
    <property type="entry name" value="TRANSLATION INITIATION FACTOR IF-3, MITOCHONDRIAL"/>
    <property type="match status" value="1"/>
</dbReference>
<reference evidence="5 6" key="1">
    <citation type="submission" date="2019-05" db="EMBL/GenBank/DDBJ databases">
        <title>Sporisorium graminicola CBS 10092 draft sequencing and annotation.</title>
        <authorList>
            <person name="Solano-Gonzalez S."/>
            <person name="Caddick M.X."/>
            <person name="Darby A."/>
        </authorList>
    </citation>
    <scope>NUCLEOTIDE SEQUENCE [LARGE SCALE GENOMIC DNA]</scope>
    <source>
        <strain evidence="5 6">CBS 10092</strain>
    </source>
</reference>
<evidence type="ECO:0000256" key="4">
    <source>
        <dbReference type="SAM" id="MobiDB-lite"/>
    </source>
</evidence>
<feature type="compositionally biased region" description="Low complexity" evidence="4">
    <location>
        <begin position="58"/>
        <end position="81"/>
    </location>
</feature>
<keyword evidence="3" id="KW-0648">Protein biosynthesis</keyword>
<evidence type="ECO:0000256" key="1">
    <source>
        <dbReference type="ARBA" id="ARBA00005439"/>
    </source>
</evidence>
<keyword evidence="2" id="KW-0396">Initiation factor</keyword>
<dbReference type="GO" id="GO:0003743">
    <property type="term" value="F:translation initiation factor activity"/>
    <property type="evidence" value="ECO:0007669"/>
    <property type="project" value="UniProtKB-KW"/>
</dbReference>
<dbReference type="RefSeq" id="XP_029741687.1">
    <property type="nucleotide sequence ID" value="XM_029882086.1"/>
</dbReference>
<comment type="caution">
    <text evidence="5">The sequence shown here is derived from an EMBL/GenBank/DDBJ whole genome shotgun (WGS) entry which is preliminary data.</text>
</comment>